<evidence type="ECO:0000256" key="4">
    <source>
        <dbReference type="ARBA" id="ARBA00022679"/>
    </source>
</evidence>
<accession>A0A6N2UV94</accession>
<dbReference type="InterPro" id="IPR015422">
    <property type="entry name" value="PyrdxlP-dep_Trfase_small"/>
</dbReference>
<dbReference type="InterPro" id="IPR020578">
    <property type="entry name" value="Aminotrans_V_PyrdxlP_BS"/>
</dbReference>
<dbReference type="InterPro" id="IPR015424">
    <property type="entry name" value="PyrdxlP-dep_Trfase"/>
</dbReference>
<evidence type="ECO:0000256" key="5">
    <source>
        <dbReference type="ARBA" id="ARBA00022898"/>
    </source>
</evidence>
<organism evidence="9">
    <name type="scientific">Anaerostipes caccae</name>
    <dbReference type="NCBI Taxonomy" id="105841"/>
    <lineage>
        <taxon>Bacteria</taxon>
        <taxon>Bacillati</taxon>
        <taxon>Bacillota</taxon>
        <taxon>Clostridia</taxon>
        <taxon>Lachnospirales</taxon>
        <taxon>Lachnospiraceae</taxon>
        <taxon>Anaerostipes</taxon>
    </lineage>
</organism>
<keyword evidence="4 9" id="KW-0808">Transferase</keyword>
<name>A0A6N2UV94_9FIRM</name>
<evidence type="ECO:0000259" key="8">
    <source>
        <dbReference type="Pfam" id="PF00266"/>
    </source>
</evidence>
<proteinExistence type="inferred from homology"/>
<evidence type="ECO:0000256" key="6">
    <source>
        <dbReference type="ARBA" id="ARBA00050776"/>
    </source>
</evidence>
<sequence>MIYFDSAATSYYRPESVALAVAEAIRHMGNSSRGMHGASLDASRTIYEVREKLGTMFGCGPSQIAFTSNVTESLNTVLGGLLRPGDHVVTTVLEHNSVLRPLYRLEQQGVELSAAGCDALGNVSAQDIESLFQNNTRAVVCTHASNLTGNLTDIREIGRLAHERGILMIVDGAQTAGVFPVDLFKDHVDVFCFTGHKSLLGPQGTGGMAVRKGLLISPLKTGGSGIKTFDRGQPEQMPERLEAGTLNGHGIAGLGAGIDYIRSQGMEKLRQKEQHLAGMFYEGVREIPGVTLYGDFSKEERAPIVSLNIKEMVSGEVSYLLTEKYGICTRSGGHCAPLMHEAFGTKEQGMVRFSFSSFNTGEQTEQAVEAVKEIAES</sequence>
<evidence type="ECO:0000313" key="9">
    <source>
        <dbReference type="EMBL" id="VYT20702.1"/>
    </source>
</evidence>
<comment type="catalytic activity">
    <reaction evidence="6">
        <text>(sulfur carrier)-H + L-cysteine = (sulfur carrier)-SH + L-alanine</text>
        <dbReference type="Rhea" id="RHEA:43892"/>
        <dbReference type="Rhea" id="RHEA-COMP:14737"/>
        <dbReference type="Rhea" id="RHEA-COMP:14739"/>
        <dbReference type="ChEBI" id="CHEBI:29917"/>
        <dbReference type="ChEBI" id="CHEBI:35235"/>
        <dbReference type="ChEBI" id="CHEBI:57972"/>
        <dbReference type="ChEBI" id="CHEBI:64428"/>
        <dbReference type="EC" id="2.8.1.7"/>
    </reaction>
</comment>
<gene>
    <name evidence="9" type="primary">csd</name>
    <name evidence="9" type="ORF">ACLFYP115_02056</name>
</gene>
<evidence type="ECO:0000256" key="3">
    <source>
        <dbReference type="ARBA" id="ARBA00012239"/>
    </source>
</evidence>
<dbReference type="EMBL" id="CACRSQ010000006">
    <property type="protein sequence ID" value="VYT20702.1"/>
    <property type="molecule type" value="Genomic_DNA"/>
</dbReference>
<dbReference type="InterPro" id="IPR010970">
    <property type="entry name" value="Cys_dSase_SufS"/>
</dbReference>
<evidence type="ECO:0000256" key="7">
    <source>
        <dbReference type="RuleBase" id="RU004504"/>
    </source>
</evidence>
<dbReference type="InterPro" id="IPR000192">
    <property type="entry name" value="Aminotrans_V_dom"/>
</dbReference>
<dbReference type="NCBIfam" id="TIGR01977">
    <property type="entry name" value="am_tr_V_EF2568"/>
    <property type="match status" value="1"/>
</dbReference>
<dbReference type="InterPro" id="IPR010969">
    <property type="entry name" value="Cys_dSase-rel_unknwn_funct"/>
</dbReference>
<dbReference type="SUPFAM" id="SSF53383">
    <property type="entry name" value="PLP-dependent transferases"/>
    <property type="match status" value="1"/>
</dbReference>
<dbReference type="InterPro" id="IPR016454">
    <property type="entry name" value="Cysteine_dSase"/>
</dbReference>
<feature type="domain" description="Aminotransferase class V" evidence="8">
    <location>
        <begin position="2"/>
        <end position="365"/>
    </location>
</feature>
<dbReference type="GO" id="GO:0031071">
    <property type="term" value="F:cysteine desulfurase activity"/>
    <property type="evidence" value="ECO:0007669"/>
    <property type="project" value="UniProtKB-EC"/>
</dbReference>
<dbReference type="Gene3D" id="3.40.640.10">
    <property type="entry name" value="Type I PLP-dependent aspartate aminotransferase-like (Major domain)"/>
    <property type="match status" value="1"/>
</dbReference>
<dbReference type="PROSITE" id="PS00595">
    <property type="entry name" value="AA_TRANSFER_CLASS_5"/>
    <property type="match status" value="1"/>
</dbReference>
<reference evidence="9" key="1">
    <citation type="submission" date="2019-11" db="EMBL/GenBank/DDBJ databases">
        <authorList>
            <person name="Feng L."/>
        </authorList>
    </citation>
    <scope>NUCLEOTIDE SEQUENCE</scope>
    <source>
        <strain evidence="9">AcaccaeLFYP115</strain>
    </source>
</reference>
<dbReference type="CDD" id="cd06453">
    <property type="entry name" value="SufS_like"/>
    <property type="match status" value="1"/>
</dbReference>
<dbReference type="Pfam" id="PF00266">
    <property type="entry name" value="Aminotran_5"/>
    <property type="match status" value="1"/>
</dbReference>
<dbReference type="GO" id="GO:0030170">
    <property type="term" value="F:pyridoxal phosphate binding"/>
    <property type="evidence" value="ECO:0007669"/>
    <property type="project" value="InterPro"/>
</dbReference>
<comment type="similarity">
    <text evidence="2">Belongs to the class-V pyridoxal-phosphate-dependent aminotransferase family. Csd subfamily.</text>
</comment>
<protein>
    <recommendedName>
        <fullName evidence="3">cysteine desulfurase</fullName>
        <ecNumber evidence="3">2.8.1.7</ecNumber>
    </recommendedName>
</protein>
<keyword evidence="5" id="KW-0663">Pyridoxal phosphate</keyword>
<dbReference type="PANTHER" id="PTHR43586:SF4">
    <property type="entry name" value="ISOPENICILLIN N EPIMERASE"/>
    <property type="match status" value="1"/>
</dbReference>
<evidence type="ECO:0000256" key="1">
    <source>
        <dbReference type="ARBA" id="ARBA00001933"/>
    </source>
</evidence>
<dbReference type="EC" id="2.8.1.7" evidence="3"/>
<dbReference type="Gene3D" id="3.90.1150.10">
    <property type="entry name" value="Aspartate Aminotransferase, domain 1"/>
    <property type="match status" value="1"/>
</dbReference>
<dbReference type="GO" id="GO:0006534">
    <property type="term" value="P:cysteine metabolic process"/>
    <property type="evidence" value="ECO:0007669"/>
    <property type="project" value="InterPro"/>
</dbReference>
<dbReference type="RefSeq" id="WP_006565959.1">
    <property type="nucleotide sequence ID" value="NZ_BAABRZ010000004.1"/>
</dbReference>
<comment type="cofactor">
    <cofactor evidence="1 7">
        <name>pyridoxal 5'-phosphate</name>
        <dbReference type="ChEBI" id="CHEBI:597326"/>
    </cofactor>
</comment>
<dbReference type="PIRSF" id="PIRSF005572">
    <property type="entry name" value="NifS"/>
    <property type="match status" value="1"/>
</dbReference>
<evidence type="ECO:0000256" key="2">
    <source>
        <dbReference type="ARBA" id="ARBA00010447"/>
    </source>
</evidence>
<dbReference type="InterPro" id="IPR015421">
    <property type="entry name" value="PyrdxlP-dep_Trfase_major"/>
</dbReference>
<dbReference type="PANTHER" id="PTHR43586">
    <property type="entry name" value="CYSTEINE DESULFURASE"/>
    <property type="match status" value="1"/>
</dbReference>
<dbReference type="AlphaFoldDB" id="A0A6N2UV94"/>
<dbReference type="GeneID" id="69470301"/>